<name>A0A2A7N4K3_MYCAG</name>
<reference evidence="2 3" key="1">
    <citation type="submission" date="2017-10" db="EMBL/GenBank/DDBJ databases">
        <title>The new phylogeny of genus Mycobacterium.</title>
        <authorList>
            <person name="Tortoli E."/>
            <person name="Trovato A."/>
            <person name="Cirillo D.M."/>
        </authorList>
    </citation>
    <scope>NUCLEOTIDE SEQUENCE [LARGE SCALE GENOMIC DNA]</scope>
    <source>
        <strain evidence="2 3">CCUG37673</strain>
    </source>
</reference>
<gene>
    <name evidence="2" type="ORF">CQY20_13330</name>
</gene>
<dbReference type="AlphaFoldDB" id="A0A2A7N4K3"/>
<dbReference type="Pfam" id="PF01047">
    <property type="entry name" value="MarR"/>
    <property type="match status" value="1"/>
</dbReference>
<dbReference type="GO" id="GO:0006950">
    <property type="term" value="P:response to stress"/>
    <property type="evidence" value="ECO:0007669"/>
    <property type="project" value="TreeGrafter"/>
</dbReference>
<dbReference type="GO" id="GO:0003700">
    <property type="term" value="F:DNA-binding transcription factor activity"/>
    <property type="evidence" value="ECO:0007669"/>
    <property type="project" value="InterPro"/>
</dbReference>
<sequence>MDGMIAGRTAGDMPGLDIAEQRSWQNFLDSALRMYATLNRMLVESHGLTLNDVRLLDILDKSPTGAARMGDLAENLMSLPSRVTRQIRRLEGQSLVRRGASPDDGRGVLASITDDGRVLVRQAMVTYGQGVREHFLGKLSRPQIAAMGENCRRISAGLKTGSAGRIGRF</sequence>
<dbReference type="InterPro" id="IPR000835">
    <property type="entry name" value="HTH_MarR-typ"/>
</dbReference>
<organism evidence="2 3">
    <name type="scientific">Mycolicibacterium agri</name>
    <name type="common">Mycobacterium agri</name>
    <dbReference type="NCBI Taxonomy" id="36811"/>
    <lineage>
        <taxon>Bacteria</taxon>
        <taxon>Bacillati</taxon>
        <taxon>Actinomycetota</taxon>
        <taxon>Actinomycetes</taxon>
        <taxon>Mycobacteriales</taxon>
        <taxon>Mycobacteriaceae</taxon>
        <taxon>Mycolicibacterium</taxon>
    </lineage>
</organism>
<dbReference type="OrthoDB" id="8635520at2"/>
<comment type="caution">
    <text evidence="2">The sequence shown here is derived from an EMBL/GenBank/DDBJ whole genome shotgun (WGS) entry which is preliminary data.</text>
</comment>
<dbReference type="InterPro" id="IPR036388">
    <property type="entry name" value="WH-like_DNA-bd_sf"/>
</dbReference>
<dbReference type="Gene3D" id="1.10.10.10">
    <property type="entry name" value="Winged helix-like DNA-binding domain superfamily/Winged helix DNA-binding domain"/>
    <property type="match status" value="1"/>
</dbReference>
<dbReference type="Proteomes" id="UP000220914">
    <property type="component" value="Unassembled WGS sequence"/>
</dbReference>
<dbReference type="EMBL" id="PDCP01000020">
    <property type="protein sequence ID" value="PEG38451.1"/>
    <property type="molecule type" value="Genomic_DNA"/>
</dbReference>
<keyword evidence="3" id="KW-1185">Reference proteome</keyword>
<dbReference type="InterPro" id="IPR036390">
    <property type="entry name" value="WH_DNA-bd_sf"/>
</dbReference>
<dbReference type="PANTHER" id="PTHR33164:SF99">
    <property type="entry name" value="MARR FAMILY REGULATORY PROTEIN"/>
    <property type="match status" value="1"/>
</dbReference>
<dbReference type="PANTHER" id="PTHR33164">
    <property type="entry name" value="TRANSCRIPTIONAL REGULATOR, MARR FAMILY"/>
    <property type="match status" value="1"/>
</dbReference>
<dbReference type="RefSeq" id="WP_097940593.1">
    <property type="nucleotide sequence ID" value="NZ_BLKS01000001.1"/>
</dbReference>
<evidence type="ECO:0000259" key="1">
    <source>
        <dbReference type="PROSITE" id="PS50995"/>
    </source>
</evidence>
<dbReference type="SMART" id="SM00347">
    <property type="entry name" value="HTH_MARR"/>
    <property type="match status" value="1"/>
</dbReference>
<dbReference type="InterPro" id="IPR039422">
    <property type="entry name" value="MarR/SlyA-like"/>
</dbReference>
<dbReference type="SUPFAM" id="SSF46785">
    <property type="entry name" value="Winged helix' DNA-binding domain"/>
    <property type="match status" value="1"/>
</dbReference>
<accession>A0A2A7N4K3</accession>
<feature type="domain" description="HTH marR-type" evidence="1">
    <location>
        <begin position="1"/>
        <end position="156"/>
    </location>
</feature>
<evidence type="ECO:0000313" key="3">
    <source>
        <dbReference type="Proteomes" id="UP000220914"/>
    </source>
</evidence>
<evidence type="ECO:0000313" key="2">
    <source>
        <dbReference type="EMBL" id="PEG38451.1"/>
    </source>
</evidence>
<proteinExistence type="predicted"/>
<protein>
    <submittedName>
        <fullName evidence="2">MarR family transcriptional regulator</fullName>
    </submittedName>
</protein>
<dbReference type="PROSITE" id="PS50995">
    <property type="entry name" value="HTH_MARR_2"/>
    <property type="match status" value="1"/>
</dbReference>